<organism evidence="2 3">
    <name type="scientific">Luteibacter jiangsuensis</name>
    <dbReference type="NCBI Taxonomy" id="637577"/>
    <lineage>
        <taxon>Bacteria</taxon>
        <taxon>Pseudomonadati</taxon>
        <taxon>Pseudomonadota</taxon>
        <taxon>Gammaproteobacteria</taxon>
        <taxon>Lysobacterales</taxon>
        <taxon>Rhodanobacteraceae</taxon>
        <taxon>Luteibacter</taxon>
    </lineage>
</organism>
<dbReference type="EMBL" id="JAUSSK010000001">
    <property type="protein sequence ID" value="MDQ0008532.1"/>
    <property type="molecule type" value="Genomic_DNA"/>
</dbReference>
<protein>
    <submittedName>
        <fullName evidence="2">Uncharacterized protein</fullName>
    </submittedName>
</protein>
<proteinExistence type="predicted"/>
<feature type="chain" id="PRO_5045802885" evidence="1">
    <location>
        <begin position="21"/>
        <end position="119"/>
    </location>
</feature>
<evidence type="ECO:0000313" key="2">
    <source>
        <dbReference type="EMBL" id="MDQ0008532.1"/>
    </source>
</evidence>
<evidence type="ECO:0000256" key="1">
    <source>
        <dbReference type="SAM" id="SignalP"/>
    </source>
</evidence>
<feature type="signal peptide" evidence="1">
    <location>
        <begin position="1"/>
        <end position="20"/>
    </location>
</feature>
<evidence type="ECO:0000313" key="3">
    <source>
        <dbReference type="Proteomes" id="UP001237737"/>
    </source>
</evidence>
<sequence>MRIRQVLAMALAVATPCAMAQSVVDLPGVHAAANAGCVEAADTASTGLSYACLSRLMAADTVPASTPAIDAGVSRRPTNTLGLYNAAGLQHRMGPNLGVSVQPYRPKPTYPKLLVGPAR</sequence>
<keyword evidence="3" id="KW-1185">Reference proteome</keyword>
<dbReference type="RefSeq" id="WP_306847287.1">
    <property type="nucleotide sequence ID" value="NZ_JAUSSK010000001.1"/>
</dbReference>
<dbReference type="Proteomes" id="UP001237737">
    <property type="component" value="Unassembled WGS sequence"/>
</dbReference>
<keyword evidence="1" id="KW-0732">Signal</keyword>
<reference evidence="2 3" key="1">
    <citation type="submission" date="2023-07" db="EMBL/GenBank/DDBJ databases">
        <title>Sorghum-associated microbial communities from plants grown in Nebraska, USA.</title>
        <authorList>
            <person name="Schachtman D."/>
        </authorList>
    </citation>
    <scope>NUCLEOTIDE SEQUENCE [LARGE SCALE GENOMIC DNA]</scope>
    <source>
        <strain evidence="2 3">CC60</strain>
    </source>
</reference>
<gene>
    <name evidence="2" type="ORF">J2T07_000691</name>
</gene>
<accession>A0ABT9SX56</accession>
<comment type="caution">
    <text evidence="2">The sequence shown here is derived from an EMBL/GenBank/DDBJ whole genome shotgun (WGS) entry which is preliminary data.</text>
</comment>
<name>A0ABT9SX56_9GAMM</name>